<accession>A0AAU7YEL3</accession>
<proteinExistence type="predicted"/>
<name>A0AAU7YEL3_9VIRU</name>
<sequence length="79" mass="9469">MGTWDKPVFFGKEIVEFLGFKKPKDALQQHVKPKYKTTLVNEPGLYSLAMHSRLPRAEIFQDKIYEVILPELRKRFRYR</sequence>
<protein>
    <submittedName>
        <fullName evidence="2">BRO-like protein 1</fullName>
    </submittedName>
</protein>
<dbReference type="EMBL" id="PP847201">
    <property type="protein sequence ID" value="XBY85848.1"/>
    <property type="molecule type" value="Genomic_DNA"/>
</dbReference>
<dbReference type="Pfam" id="PF02498">
    <property type="entry name" value="Bro-N"/>
    <property type="match status" value="1"/>
</dbReference>
<organism evidence="2">
    <name type="scientific">Iridovirus sp</name>
    <dbReference type="NCBI Taxonomy" id="135728"/>
    <lineage>
        <taxon>Viruses</taxon>
        <taxon>Varidnaviria</taxon>
        <taxon>Bamfordvirae</taxon>
        <taxon>Nucleocytoviricota</taxon>
        <taxon>Megaviricetes</taxon>
        <taxon>Pimascovirales</taxon>
        <taxon>Pimascovirales incertae sedis</taxon>
        <taxon>Iridoviridae</taxon>
        <taxon>Betairidovirinae</taxon>
        <taxon>Iridovirus</taxon>
    </lineage>
</organism>
<reference evidence="2" key="1">
    <citation type="submission" date="2024-05" db="EMBL/GenBank/DDBJ databases">
        <title>Complete genomes of an iridovirus, and two densoviruses identified in lab reared social spiders in California, USA.</title>
        <authorList>
            <person name="Millerwise S."/>
            <person name="Lund M.C."/>
            <person name="Schmidlin K."/>
            <person name="Kraberger S."/>
            <person name="Harrison J."/>
            <person name="Cease A."/>
            <person name="Pinter-Wollman N."/>
            <person name="Varsani A."/>
        </authorList>
    </citation>
    <scope>NUCLEOTIDE SEQUENCE</scope>
    <source>
        <strain evidence="2">SocP20</strain>
    </source>
</reference>
<dbReference type="PROSITE" id="PS51750">
    <property type="entry name" value="BRO_N"/>
    <property type="match status" value="1"/>
</dbReference>
<dbReference type="SMART" id="SM01040">
    <property type="entry name" value="Bro-N"/>
    <property type="match status" value="1"/>
</dbReference>
<feature type="domain" description="Bro-N" evidence="1">
    <location>
        <begin position="1"/>
        <end position="76"/>
    </location>
</feature>
<evidence type="ECO:0000313" key="2">
    <source>
        <dbReference type="EMBL" id="XBY85848.1"/>
    </source>
</evidence>
<dbReference type="InterPro" id="IPR003497">
    <property type="entry name" value="BRO_N_domain"/>
</dbReference>
<evidence type="ECO:0000259" key="1">
    <source>
        <dbReference type="PROSITE" id="PS51750"/>
    </source>
</evidence>